<gene>
    <name evidence="3" type="ORF">D3Y59_17345</name>
</gene>
<dbReference type="NCBIfam" id="TIGR04183">
    <property type="entry name" value="Por_Secre_tail"/>
    <property type="match status" value="1"/>
</dbReference>
<dbReference type="KEGG" id="hyh:D3Y59_17345"/>
<dbReference type="Gene3D" id="2.60.40.10">
    <property type="entry name" value="Immunoglobulins"/>
    <property type="match status" value="1"/>
</dbReference>
<sequence>MMRKLTFLLGGLLAYAGGVQAQCVYETITPTSGGSNLLSQIRFQLVSGNCTPTTGTLADIDRAYTSSTNTYELRDIVLYIKNDVVIDANLELSNNKTAIIVGKDPAIVNGNLTTTNVAASVTEAANNNYTFSAPNGQQGDNSFVISPLGLLSVNILSANKGNILIEANRGSTALNSQIGVLEIGCNIVLRNNVILTVDGRLNILGNLDLTGATGSATIIDTETGNGSPGGSGVRVGGSVYGSDVINDPESNSSTGVNVTFCVLNYQNGATQPTGCSAPVGATPNTNYNSDAACAASVLPVELVRFSAVPSAKRFGVDVSWTTASEKNNSHFEIERSADGVTYQKIGRVTGAGNALNVRQYSFEDTRPLAGTSYYRLRQVDFDGTASYSQVVVVNNSSQQVHLTPNPATSQLGFEYAGGELQWRIVNSVGQLMKKGSAQASSSVDVSSLRAGVYFFEVTTGGQRSVQKFFKQD</sequence>
<feature type="chain" id="PRO_5017668468" evidence="1">
    <location>
        <begin position="22"/>
        <end position="472"/>
    </location>
</feature>
<feature type="signal peptide" evidence="1">
    <location>
        <begin position="1"/>
        <end position="21"/>
    </location>
</feature>
<dbReference type="EMBL" id="CP032317">
    <property type="protein sequence ID" value="AYA38658.1"/>
    <property type="molecule type" value="Genomic_DNA"/>
</dbReference>
<proteinExistence type="predicted"/>
<evidence type="ECO:0000313" key="4">
    <source>
        <dbReference type="Proteomes" id="UP000262802"/>
    </source>
</evidence>
<protein>
    <submittedName>
        <fullName evidence="3">T9SS C-terminal target domain-containing protein</fullName>
    </submittedName>
</protein>
<evidence type="ECO:0000313" key="3">
    <source>
        <dbReference type="EMBL" id="AYA38658.1"/>
    </source>
</evidence>
<reference evidence="3 4" key="1">
    <citation type="submission" date="2018-09" db="EMBL/GenBank/DDBJ databases">
        <title>Hymenobacter medium sp. nov., isolated from R2A medium.</title>
        <authorList>
            <person name="Yingchao G."/>
        </authorList>
    </citation>
    <scope>NUCLEOTIDE SEQUENCE [LARGE SCALE GENOMIC DNA]</scope>
    <source>
        <strain evidence="4">sh-6</strain>
    </source>
</reference>
<dbReference type="OrthoDB" id="868831at2"/>
<evidence type="ECO:0000259" key="2">
    <source>
        <dbReference type="Pfam" id="PF18962"/>
    </source>
</evidence>
<dbReference type="Proteomes" id="UP000262802">
    <property type="component" value="Chromosome"/>
</dbReference>
<name>A0A3B7QZJ9_9BACT</name>
<keyword evidence="1" id="KW-0732">Signal</keyword>
<dbReference type="InterPro" id="IPR013783">
    <property type="entry name" value="Ig-like_fold"/>
</dbReference>
<dbReference type="InterPro" id="IPR026444">
    <property type="entry name" value="Secre_tail"/>
</dbReference>
<accession>A0A3B7QZJ9</accession>
<dbReference type="RefSeq" id="WP_119446187.1">
    <property type="nucleotide sequence ID" value="NZ_CP032317.1"/>
</dbReference>
<organism evidence="3 4">
    <name type="scientific">Hymenobacter oligotrophus</name>
    <dbReference type="NCBI Taxonomy" id="2319843"/>
    <lineage>
        <taxon>Bacteria</taxon>
        <taxon>Pseudomonadati</taxon>
        <taxon>Bacteroidota</taxon>
        <taxon>Cytophagia</taxon>
        <taxon>Cytophagales</taxon>
        <taxon>Hymenobacteraceae</taxon>
        <taxon>Hymenobacter</taxon>
    </lineage>
</organism>
<dbReference type="AlphaFoldDB" id="A0A3B7QZJ9"/>
<evidence type="ECO:0000256" key="1">
    <source>
        <dbReference type="SAM" id="SignalP"/>
    </source>
</evidence>
<keyword evidence="4" id="KW-1185">Reference proteome</keyword>
<feature type="domain" description="Secretion system C-terminal sorting" evidence="2">
    <location>
        <begin position="404"/>
        <end position="468"/>
    </location>
</feature>
<dbReference type="Pfam" id="PF18962">
    <property type="entry name" value="Por_Secre_tail"/>
    <property type="match status" value="1"/>
</dbReference>